<evidence type="ECO:0000313" key="2">
    <source>
        <dbReference type="EMBL" id="GBD53747.1"/>
    </source>
</evidence>
<dbReference type="Proteomes" id="UP000236321">
    <property type="component" value="Unassembled WGS sequence"/>
</dbReference>
<name>A0A2H6BU87_MICAE</name>
<evidence type="ECO:0000313" key="3">
    <source>
        <dbReference type="Proteomes" id="UP000236321"/>
    </source>
</evidence>
<dbReference type="AlphaFoldDB" id="A0A2H6BU87"/>
<evidence type="ECO:0000256" key="1">
    <source>
        <dbReference type="SAM" id="MobiDB-lite"/>
    </source>
</evidence>
<comment type="caution">
    <text evidence="2">The sequence shown here is derived from an EMBL/GenBank/DDBJ whole genome shotgun (WGS) entry which is preliminary data.</text>
</comment>
<reference evidence="3" key="1">
    <citation type="submission" date="2017-12" db="EMBL/GenBank/DDBJ databases">
        <title>Improved Draft Genome Sequence of Microcystis aeruginosa NIES-298, a Microcystin-Producing Cyanobacterium from Lake Kasumigaura, Japan.</title>
        <authorList>
            <person name="Yamaguchi H."/>
            <person name="Suzuki S."/>
            <person name="Kawachi M."/>
        </authorList>
    </citation>
    <scope>NUCLEOTIDE SEQUENCE [LARGE SCALE GENOMIC DNA]</scope>
    <source>
        <strain evidence="3">NIES-298</strain>
    </source>
</reference>
<dbReference type="RefSeq" id="WP_103112606.1">
    <property type="nucleotide sequence ID" value="NZ_BEIU01000008.1"/>
</dbReference>
<dbReference type="EMBL" id="BEYQ01000009">
    <property type="protein sequence ID" value="GBD53747.1"/>
    <property type="molecule type" value="Genomic_DNA"/>
</dbReference>
<sequence>MPWNRVNQWVERRSLVALESAYQRALKIKAIEDKHFGGQKISPAAVGGKSVYDYFQSTLERELLQIRFDLTQVRLGNFLNPQTNPENNNILETLKAIKDIIGKYRLDLGELLPPLPNNQTPNLPNSNLTSDKPRDKDNQIISPATSNKFFNFQQELTPEYEQTVIKQLRLFVTWYGSIGGHKLTKSLSGKRLN</sequence>
<gene>
    <name evidence="2" type="ORF">BGM30_28400</name>
</gene>
<organism evidence="2 3">
    <name type="scientific">Microcystis aeruginosa NIES-298</name>
    <dbReference type="NCBI Taxonomy" id="449468"/>
    <lineage>
        <taxon>Bacteria</taxon>
        <taxon>Bacillati</taxon>
        <taxon>Cyanobacteriota</taxon>
        <taxon>Cyanophyceae</taxon>
        <taxon>Oscillatoriophycideae</taxon>
        <taxon>Chroococcales</taxon>
        <taxon>Microcystaceae</taxon>
        <taxon>Microcystis</taxon>
    </lineage>
</organism>
<feature type="region of interest" description="Disordered" evidence="1">
    <location>
        <begin position="114"/>
        <end position="137"/>
    </location>
</feature>
<accession>A0A2H6BU87</accession>
<feature type="compositionally biased region" description="Low complexity" evidence="1">
    <location>
        <begin position="117"/>
        <end position="128"/>
    </location>
</feature>
<protein>
    <submittedName>
        <fullName evidence="2">Uncharacterized protein</fullName>
    </submittedName>
</protein>
<proteinExistence type="predicted"/>